<dbReference type="Proteomes" id="UP000276133">
    <property type="component" value="Unassembled WGS sequence"/>
</dbReference>
<proteinExistence type="predicted"/>
<gene>
    <name evidence="1" type="ORF">BpHYR1_011557</name>
</gene>
<dbReference type="AlphaFoldDB" id="A0A3M7SS17"/>
<reference evidence="1 2" key="1">
    <citation type="journal article" date="2018" name="Sci. Rep.">
        <title>Genomic signatures of local adaptation to the degree of environmental predictability in rotifers.</title>
        <authorList>
            <person name="Franch-Gras L."/>
            <person name="Hahn C."/>
            <person name="Garcia-Roger E.M."/>
            <person name="Carmona M.J."/>
            <person name="Serra M."/>
            <person name="Gomez A."/>
        </authorList>
    </citation>
    <scope>NUCLEOTIDE SEQUENCE [LARGE SCALE GENOMIC DNA]</scope>
    <source>
        <strain evidence="1">HYR1</strain>
    </source>
</reference>
<evidence type="ECO:0000313" key="2">
    <source>
        <dbReference type="Proteomes" id="UP000276133"/>
    </source>
</evidence>
<protein>
    <submittedName>
        <fullName evidence="1">Uncharacterized protein</fullName>
    </submittedName>
</protein>
<name>A0A3M7SS17_BRAPC</name>
<dbReference type="EMBL" id="REGN01000888">
    <property type="protein sequence ID" value="RNA38338.1"/>
    <property type="molecule type" value="Genomic_DNA"/>
</dbReference>
<accession>A0A3M7SS17</accession>
<keyword evidence="2" id="KW-1185">Reference proteome</keyword>
<organism evidence="1 2">
    <name type="scientific">Brachionus plicatilis</name>
    <name type="common">Marine rotifer</name>
    <name type="synonym">Brachionus muelleri</name>
    <dbReference type="NCBI Taxonomy" id="10195"/>
    <lineage>
        <taxon>Eukaryota</taxon>
        <taxon>Metazoa</taxon>
        <taxon>Spiralia</taxon>
        <taxon>Gnathifera</taxon>
        <taxon>Rotifera</taxon>
        <taxon>Eurotatoria</taxon>
        <taxon>Monogononta</taxon>
        <taxon>Pseudotrocha</taxon>
        <taxon>Ploima</taxon>
        <taxon>Brachionidae</taxon>
        <taxon>Brachionus</taxon>
    </lineage>
</organism>
<sequence length="86" mass="9664">MMAKLTMVNNFKLWSMVILPFAIYSNQTCCITVFPRSIMLHHKLKHAYGPCTKVHLAHSILLKTLSACSNSVITRLGPHQTLKALV</sequence>
<comment type="caution">
    <text evidence="1">The sequence shown here is derived from an EMBL/GenBank/DDBJ whole genome shotgun (WGS) entry which is preliminary data.</text>
</comment>
<evidence type="ECO:0000313" key="1">
    <source>
        <dbReference type="EMBL" id="RNA38338.1"/>
    </source>
</evidence>